<dbReference type="InterPro" id="IPR050261">
    <property type="entry name" value="FrsA_esterase"/>
</dbReference>
<dbReference type="OrthoDB" id="108903at2"/>
<accession>A0A4S1DZ61</accession>
<keyword evidence="1" id="KW-0378">Hydrolase</keyword>
<dbReference type="InterPro" id="IPR029058">
    <property type="entry name" value="AB_hydrolase_fold"/>
</dbReference>
<organism evidence="3 4">
    <name type="scientific">Flavivirga rizhaonensis</name>
    <dbReference type="NCBI Taxonomy" id="2559571"/>
    <lineage>
        <taxon>Bacteria</taxon>
        <taxon>Pseudomonadati</taxon>
        <taxon>Bacteroidota</taxon>
        <taxon>Flavobacteriia</taxon>
        <taxon>Flavobacteriales</taxon>
        <taxon>Flavobacteriaceae</taxon>
        <taxon>Flavivirga</taxon>
    </lineage>
</organism>
<dbReference type="Proteomes" id="UP000307602">
    <property type="component" value="Unassembled WGS sequence"/>
</dbReference>
<dbReference type="GO" id="GO:0006508">
    <property type="term" value="P:proteolysis"/>
    <property type="evidence" value="ECO:0007669"/>
    <property type="project" value="InterPro"/>
</dbReference>
<dbReference type="SUPFAM" id="SSF53474">
    <property type="entry name" value="alpha/beta-Hydrolases"/>
    <property type="match status" value="1"/>
</dbReference>
<evidence type="ECO:0000256" key="1">
    <source>
        <dbReference type="ARBA" id="ARBA00022801"/>
    </source>
</evidence>
<evidence type="ECO:0000259" key="2">
    <source>
        <dbReference type="Pfam" id="PF00326"/>
    </source>
</evidence>
<sequence>MIHFVVLKKHLNRNNKFMKKLILTLFTLSAFVCNGRIEKSKNEESLIRKILTDPSSEEIQEVLFELKKQDLSPKNVVIQDSILLSNTNTLYILSHKVHGNKHYGAVIIPNRNDIKKLPVIIFATGGDGMHNQFDITQDFNHNAAQFPSFLGEELDKKFIVVIPSFRGQQMIIDDKKYQSEGNVGDAFDGATTDALSFLNVSIKTFSQIDENLIAIYGGSRGGTVALLASSRDKRIQRAIVVATPTDMKKLYLLYSEQFKLLFFNDLLIGKITEKEARKKFISISPIHFIKQLPMVQLHHDKNDPFVPVEFAKILVENMKANKKPVDSYFYDEGIHGFWNDENYWKRVQDFIRPLLD</sequence>
<proteinExistence type="predicted"/>
<evidence type="ECO:0000313" key="3">
    <source>
        <dbReference type="EMBL" id="TGV03546.1"/>
    </source>
</evidence>
<gene>
    <name evidence="3" type="ORF">EM932_05815</name>
</gene>
<evidence type="ECO:0000313" key="4">
    <source>
        <dbReference type="Proteomes" id="UP000307602"/>
    </source>
</evidence>
<dbReference type="Gene3D" id="3.40.50.1820">
    <property type="entry name" value="alpha/beta hydrolase"/>
    <property type="match status" value="1"/>
</dbReference>
<keyword evidence="4" id="KW-1185">Reference proteome</keyword>
<dbReference type="GO" id="GO:0008236">
    <property type="term" value="F:serine-type peptidase activity"/>
    <property type="evidence" value="ECO:0007669"/>
    <property type="project" value="InterPro"/>
</dbReference>
<dbReference type="AlphaFoldDB" id="A0A4S1DZ61"/>
<dbReference type="GO" id="GO:0052689">
    <property type="term" value="F:carboxylic ester hydrolase activity"/>
    <property type="evidence" value="ECO:0007669"/>
    <property type="project" value="UniProtKB-ARBA"/>
</dbReference>
<protein>
    <recommendedName>
        <fullName evidence="2">Peptidase S9 prolyl oligopeptidase catalytic domain-containing protein</fullName>
    </recommendedName>
</protein>
<name>A0A4S1DZ61_9FLAO</name>
<dbReference type="PANTHER" id="PTHR22946">
    <property type="entry name" value="DIENELACTONE HYDROLASE DOMAIN-CONTAINING PROTEIN-RELATED"/>
    <property type="match status" value="1"/>
</dbReference>
<reference evidence="3 4" key="1">
    <citation type="submission" date="2019-04" db="EMBL/GenBank/DDBJ databases">
        <authorList>
            <person name="Liu A."/>
        </authorList>
    </citation>
    <scope>NUCLEOTIDE SEQUENCE [LARGE SCALE GENOMIC DNA]</scope>
    <source>
        <strain evidence="3 4">RZ03</strain>
    </source>
</reference>
<comment type="caution">
    <text evidence="3">The sequence shown here is derived from an EMBL/GenBank/DDBJ whole genome shotgun (WGS) entry which is preliminary data.</text>
</comment>
<dbReference type="PANTHER" id="PTHR22946:SF9">
    <property type="entry name" value="POLYKETIDE TRANSFERASE AF380"/>
    <property type="match status" value="1"/>
</dbReference>
<dbReference type="InterPro" id="IPR001375">
    <property type="entry name" value="Peptidase_S9_cat"/>
</dbReference>
<dbReference type="Pfam" id="PF00326">
    <property type="entry name" value="Peptidase_S9"/>
    <property type="match status" value="1"/>
</dbReference>
<dbReference type="EMBL" id="SRSO01000006">
    <property type="protein sequence ID" value="TGV03546.1"/>
    <property type="molecule type" value="Genomic_DNA"/>
</dbReference>
<feature type="domain" description="Peptidase S9 prolyl oligopeptidase catalytic" evidence="2">
    <location>
        <begin position="155"/>
        <end position="349"/>
    </location>
</feature>